<feature type="signal peptide" evidence="1">
    <location>
        <begin position="1"/>
        <end position="21"/>
    </location>
</feature>
<evidence type="ECO:0000313" key="2">
    <source>
        <dbReference type="EMBL" id="MBR0559135.1"/>
    </source>
</evidence>
<proteinExistence type="predicted"/>
<dbReference type="EMBL" id="JAGRQH010000002">
    <property type="protein sequence ID" value="MBR0559135.1"/>
    <property type="molecule type" value="Genomic_DNA"/>
</dbReference>
<dbReference type="Proteomes" id="UP000677812">
    <property type="component" value="Unassembled WGS sequence"/>
</dbReference>
<evidence type="ECO:0000256" key="1">
    <source>
        <dbReference type="SAM" id="SignalP"/>
    </source>
</evidence>
<gene>
    <name evidence="2" type="ORF">KB213_03565</name>
</gene>
<organism evidence="2 3">
    <name type="scientific">Neokomagataea anthophila</name>
    <dbReference type="NCBI Taxonomy" id="2826925"/>
    <lineage>
        <taxon>Bacteria</taxon>
        <taxon>Pseudomonadati</taxon>
        <taxon>Pseudomonadota</taxon>
        <taxon>Alphaproteobacteria</taxon>
        <taxon>Acetobacterales</taxon>
        <taxon>Acetobacteraceae</taxon>
        <taxon>Neokomagataea</taxon>
    </lineage>
</organism>
<protein>
    <submittedName>
        <fullName evidence="2">Uncharacterized protein</fullName>
    </submittedName>
</protein>
<keyword evidence="3" id="KW-1185">Reference proteome</keyword>
<sequence length="96" mass="10543">MKYNYAHAIVVFVLATSCCSAHTPSFSHVSEHALDVMCDISVAGHLENCTILSPTDPKTAQNMLGFLKTLRYGPAIVHGVAVRQYHHTMHVTYTKG</sequence>
<keyword evidence="1" id="KW-0732">Signal</keyword>
<reference evidence="2 3" key="1">
    <citation type="submission" date="2021-04" db="EMBL/GenBank/DDBJ databases">
        <title>The complete genome sequence of Neokomagataea sp. TBRC 2177.</title>
        <authorList>
            <person name="Charoenyingcharoen P."/>
            <person name="Yukphan P."/>
        </authorList>
    </citation>
    <scope>NUCLEOTIDE SEQUENCE [LARGE SCALE GENOMIC DNA]</scope>
    <source>
        <strain evidence="2 3">TBRC 2177</strain>
    </source>
</reference>
<evidence type="ECO:0000313" key="3">
    <source>
        <dbReference type="Proteomes" id="UP000677812"/>
    </source>
</evidence>
<accession>A0ABS5E5G0</accession>
<name>A0ABS5E5G0_9PROT</name>
<dbReference type="PROSITE" id="PS51257">
    <property type="entry name" value="PROKAR_LIPOPROTEIN"/>
    <property type="match status" value="1"/>
</dbReference>
<feature type="chain" id="PRO_5047057487" evidence="1">
    <location>
        <begin position="22"/>
        <end position="96"/>
    </location>
</feature>
<comment type="caution">
    <text evidence="2">The sequence shown here is derived from an EMBL/GenBank/DDBJ whole genome shotgun (WGS) entry which is preliminary data.</text>
</comment>
<dbReference type="RefSeq" id="WP_211680694.1">
    <property type="nucleotide sequence ID" value="NZ_JAGRQH010000002.1"/>
</dbReference>